<dbReference type="EMBL" id="CAJVPV010000604">
    <property type="protein sequence ID" value="CAG8465083.1"/>
    <property type="molecule type" value="Genomic_DNA"/>
</dbReference>
<organism evidence="2 3">
    <name type="scientific">Acaulospora morrowiae</name>
    <dbReference type="NCBI Taxonomy" id="94023"/>
    <lineage>
        <taxon>Eukaryota</taxon>
        <taxon>Fungi</taxon>
        <taxon>Fungi incertae sedis</taxon>
        <taxon>Mucoromycota</taxon>
        <taxon>Glomeromycotina</taxon>
        <taxon>Glomeromycetes</taxon>
        <taxon>Diversisporales</taxon>
        <taxon>Acaulosporaceae</taxon>
        <taxon>Acaulospora</taxon>
    </lineage>
</organism>
<keyword evidence="3" id="KW-1185">Reference proteome</keyword>
<protein>
    <submittedName>
        <fullName evidence="2">9900_t:CDS:1</fullName>
    </submittedName>
</protein>
<dbReference type="AlphaFoldDB" id="A0A9N8Z0L4"/>
<name>A0A9N8Z0L4_9GLOM</name>
<accession>A0A9N8Z0L4</accession>
<evidence type="ECO:0000313" key="3">
    <source>
        <dbReference type="Proteomes" id="UP000789342"/>
    </source>
</evidence>
<evidence type="ECO:0000313" key="2">
    <source>
        <dbReference type="EMBL" id="CAG8465083.1"/>
    </source>
</evidence>
<feature type="compositionally biased region" description="Basic and acidic residues" evidence="1">
    <location>
        <begin position="23"/>
        <end position="35"/>
    </location>
</feature>
<sequence length="228" mass="26372">MDDGGKKVTDFMGNKKIIASPRMNDKCPKKQGSEQRIGKIPWKMETRDTLKQSINQKRHREINLIVLTELTRGTMIRDLHELPRDDERKKSSLLKIEVEKKVTSPITGDRKVKLQGLMRPYDGQDGRLPLSSPTRYEKQSAIDLPLSNQCPQILRSTTYQGSKPSTLSSNTTDRYYRYLAICLLLDAGNRETIESRDQDTDRVPRRNVWFRPRENGGYIQMMSRFGVQ</sequence>
<comment type="caution">
    <text evidence="2">The sequence shown here is derived from an EMBL/GenBank/DDBJ whole genome shotgun (WGS) entry which is preliminary data.</text>
</comment>
<gene>
    <name evidence="2" type="ORF">AMORRO_LOCUS1590</name>
</gene>
<evidence type="ECO:0000256" key="1">
    <source>
        <dbReference type="SAM" id="MobiDB-lite"/>
    </source>
</evidence>
<dbReference type="Proteomes" id="UP000789342">
    <property type="component" value="Unassembled WGS sequence"/>
</dbReference>
<proteinExistence type="predicted"/>
<reference evidence="2" key="1">
    <citation type="submission" date="2021-06" db="EMBL/GenBank/DDBJ databases">
        <authorList>
            <person name="Kallberg Y."/>
            <person name="Tangrot J."/>
            <person name="Rosling A."/>
        </authorList>
    </citation>
    <scope>NUCLEOTIDE SEQUENCE</scope>
    <source>
        <strain evidence="2">CL551</strain>
    </source>
</reference>
<feature type="region of interest" description="Disordered" evidence="1">
    <location>
        <begin position="1"/>
        <end position="35"/>
    </location>
</feature>